<dbReference type="AlphaFoldDB" id="A0A4Y2A0R1"/>
<protein>
    <submittedName>
        <fullName evidence="1">Uncharacterized protein</fullName>
    </submittedName>
</protein>
<reference evidence="1 2" key="1">
    <citation type="journal article" date="2019" name="Sci. Rep.">
        <title>Orb-weaving spider Araneus ventricosus genome elucidates the spidroin gene catalogue.</title>
        <authorList>
            <person name="Kono N."/>
            <person name="Nakamura H."/>
            <person name="Ohtoshi R."/>
            <person name="Moran D.A.P."/>
            <person name="Shinohara A."/>
            <person name="Yoshida Y."/>
            <person name="Fujiwara M."/>
            <person name="Mori M."/>
            <person name="Tomita M."/>
            <person name="Arakawa K."/>
        </authorList>
    </citation>
    <scope>NUCLEOTIDE SEQUENCE [LARGE SCALE GENOMIC DNA]</scope>
</reference>
<dbReference type="Proteomes" id="UP000499080">
    <property type="component" value="Unassembled WGS sequence"/>
</dbReference>
<dbReference type="EMBL" id="BGPR01079128">
    <property type="protein sequence ID" value="GBL73137.1"/>
    <property type="molecule type" value="Genomic_DNA"/>
</dbReference>
<comment type="caution">
    <text evidence="1">The sequence shown here is derived from an EMBL/GenBank/DDBJ whole genome shotgun (WGS) entry which is preliminary data.</text>
</comment>
<name>A0A4Y2A0R1_ARAVE</name>
<organism evidence="1 2">
    <name type="scientific">Araneus ventricosus</name>
    <name type="common">Orbweaver spider</name>
    <name type="synonym">Epeira ventricosa</name>
    <dbReference type="NCBI Taxonomy" id="182803"/>
    <lineage>
        <taxon>Eukaryota</taxon>
        <taxon>Metazoa</taxon>
        <taxon>Ecdysozoa</taxon>
        <taxon>Arthropoda</taxon>
        <taxon>Chelicerata</taxon>
        <taxon>Arachnida</taxon>
        <taxon>Araneae</taxon>
        <taxon>Araneomorphae</taxon>
        <taxon>Entelegynae</taxon>
        <taxon>Araneoidea</taxon>
        <taxon>Araneidae</taxon>
        <taxon>Araneus</taxon>
    </lineage>
</organism>
<gene>
    <name evidence="1" type="ORF">AVEN_105219_1</name>
</gene>
<keyword evidence="2" id="KW-1185">Reference proteome</keyword>
<evidence type="ECO:0000313" key="1">
    <source>
        <dbReference type="EMBL" id="GBL73137.1"/>
    </source>
</evidence>
<feature type="non-terminal residue" evidence="1">
    <location>
        <position position="52"/>
    </location>
</feature>
<sequence length="52" mass="5928">MTGCGLRCAMTVCDRILRIVPDFFLTITVTGRRGLRLMLVETLIRYVSIEHS</sequence>
<proteinExistence type="predicted"/>
<evidence type="ECO:0000313" key="2">
    <source>
        <dbReference type="Proteomes" id="UP000499080"/>
    </source>
</evidence>
<accession>A0A4Y2A0R1</accession>